<accession>A0A2L1IWA8</accession>
<protein>
    <submittedName>
        <fullName evidence="2">Uncharacterized protein</fullName>
    </submittedName>
</protein>
<sequence length="81" mass="9686">MTKNDWTKFLFFVLGVLITTGMNLGSILVLRSKITKRMKRSETFLAESERIMEEFRNTDKDDRERQNELSEEYVALMEKYL</sequence>
<organism evidence="2 3">
    <name type="scientific">Streptomyces phage Bing</name>
    <dbReference type="NCBI Taxonomy" id="2079427"/>
    <lineage>
        <taxon>Viruses</taxon>
        <taxon>Duplodnaviria</taxon>
        <taxon>Heunggongvirae</taxon>
        <taxon>Uroviricota</taxon>
        <taxon>Caudoviricetes</taxon>
        <taxon>Bingvirus</taxon>
        <taxon>Bingvirus bing</taxon>
    </lineage>
</organism>
<evidence type="ECO:0000313" key="3">
    <source>
        <dbReference type="Proteomes" id="UP000241360"/>
    </source>
</evidence>
<keyword evidence="3" id="KW-1185">Reference proteome</keyword>
<keyword evidence="1" id="KW-0472">Membrane</keyword>
<dbReference type="Proteomes" id="UP000241360">
    <property type="component" value="Segment"/>
</dbReference>
<gene>
    <name evidence="2" type="ORF">SEA_BING_36</name>
</gene>
<feature type="transmembrane region" description="Helical" evidence="1">
    <location>
        <begin position="6"/>
        <end position="30"/>
    </location>
</feature>
<evidence type="ECO:0000256" key="1">
    <source>
        <dbReference type="SAM" id="Phobius"/>
    </source>
</evidence>
<proteinExistence type="predicted"/>
<keyword evidence="1" id="KW-1133">Transmembrane helix</keyword>
<evidence type="ECO:0000313" key="2">
    <source>
        <dbReference type="EMBL" id="AVD99458.1"/>
    </source>
</evidence>
<keyword evidence="1" id="KW-0812">Transmembrane</keyword>
<dbReference type="EMBL" id="MG757154">
    <property type="protein sequence ID" value="AVD99458.1"/>
    <property type="molecule type" value="Genomic_DNA"/>
</dbReference>
<reference evidence="3" key="1">
    <citation type="submission" date="2018-01" db="EMBL/GenBank/DDBJ databases">
        <authorList>
            <person name="Wardenburg K.E."/>
            <person name="Rana S."/>
            <person name="Felix E."/>
            <person name="Puentes R.J."/>
            <person name="Shaffer C.D."/>
            <person name="Weston-Hafer K.A."/>
            <person name="Russell D.A."/>
            <person name="Pope W.H."/>
            <person name="Jacobs-Sera D."/>
            <person name="Hendrix R.W."/>
            <person name="Hatfull G.F."/>
        </authorList>
    </citation>
    <scope>NUCLEOTIDE SEQUENCE [LARGE SCALE GENOMIC DNA]</scope>
</reference>
<name>A0A2L1IWA8_9CAUD</name>